<name>A0A2W2BDH1_9BACT</name>
<protein>
    <submittedName>
        <fullName evidence="2">Serine/threonine protein phosphatase</fullName>
    </submittedName>
</protein>
<dbReference type="InterPro" id="IPR050126">
    <property type="entry name" value="Ap4A_hydrolase"/>
</dbReference>
<dbReference type="OrthoDB" id="9808081at2"/>
<gene>
    <name evidence="2" type="ORF">DN068_16380</name>
</gene>
<dbReference type="RefSeq" id="WP_111000020.1">
    <property type="nucleotide sequence ID" value="NZ_QKTW01000022.1"/>
</dbReference>
<keyword evidence="3" id="KW-1185">Reference proteome</keyword>
<reference evidence="2 3" key="1">
    <citation type="submission" date="2018-06" db="EMBL/GenBank/DDBJ databases">
        <title>Mucibacter soli gen. nov., sp. nov., a new member of the family Chitinophagaceae producing mucin.</title>
        <authorList>
            <person name="Kim M.-K."/>
            <person name="Park S."/>
            <person name="Kim T.-S."/>
            <person name="Joung Y."/>
            <person name="Han J.-H."/>
            <person name="Kim S.B."/>
        </authorList>
    </citation>
    <scope>NUCLEOTIDE SEQUENCE [LARGE SCALE GENOMIC DNA]</scope>
    <source>
        <strain evidence="2 3">R1-15</strain>
    </source>
</reference>
<evidence type="ECO:0000259" key="1">
    <source>
        <dbReference type="Pfam" id="PF00149"/>
    </source>
</evidence>
<dbReference type="PANTHER" id="PTHR42850:SF4">
    <property type="entry name" value="ZINC-DEPENDENT ENDOPOLYPHOSPHATASE"/>
    <property type="match status" value="1"/>
</dbReference>
<dbReference type="GO" id="GO:0008803">
    <property type="term" value="F:bis(5'-nucleosyl)-tetraphosphatase (symmetrical) activity"/>
    <property type="evidence" value="ECO:0007669"/>
    <property type="project" value="TreeGrafter"/>
</dbReference>
<feature type="domain" description="Calcineurin-like phosphoesterase" evidence="1">
    <location>
        <begin position="6"/>
        <end position="152"/>
    </location>
</feature>
<sequence>MSGNTFVIGDIHGGLKALQQLMDRMQPKENDVLVFLGDYVDGWSEAAMLIDYLMYLDTAYRCIFIKGNHDAWCEEWLRGMQPDDKWLFSGGQATINSYQSFSAKQKRTHLMFFNRMRNYHIDERNRLFIHAGYTSIHGPAQEHHESNYWWDRTLWEMAVAMDKTIPKDSMLFPKRLRHFHEIYVGHTPTLNYNEMMPMQGYNVWNVDTGAAYYGKLSGMNVDTKEVFQSEPVQSFYPNEKGRN</sequence>
<dbReference type="SUPFAM" id="SSF56300">
    <property type="entry name" value="Metallo-dependent phosphatases"/>
    <property type="match status" value="1"/>
</dbReference>
<dbReference type="Gene3D" id="3.60.21.10">
    <property type="match status" value="1"/>
</dbReference>
<dbReference type="Pfam" id="PF00149">
    <property type="entry name" value="Metallophos"/>
    <property type="match status" value="1"/>
</dbReference>
<comment type="caution">
    <text evidence="2">The sequence shown here is derived from an EMBL/GenBank/DDBJ whole genome shotgun (WGS) entry which is preliminary data.</text>
</comment>
<dbReference type="InterPro" id="IPR004843">
    <property type="entry name" value="Calcineurin-like_PHP"/>
</dbReference>
<organism evidence="2 3">
    <name type="scientific">Taibaiella soli</name>
    <dbReference type="NCBI Taxonomy" id="1649169"/>
    <lineage>
        <taxon>Bacteria</taxon>
        <taxon>Pseudomonadati</taxon>
        <taxon>Bacteroidota</taxon>
        <taxon>Chitinophagia</taxon>
        <taxon>Chitinophagales</taxon>
        <taxon>Chitinophagaceae</taxon>
        <taxon>Taibaiella</taxon>
    </lineage>
</organism>
<evidence type="ECO:0000313" key="2">
    <source>
        <dbReference type="EMBL" id="PZF71646.1"/>
    </source>
</evidence>
<dbReference type="EMBL" id="QKTW01000022">
    <property type="protein sequence ID" value="PZF71646.1"/>
    <property type="molecule type" value="Genomic_DNA"/>
</dbReference>
<evidence type="ECO:0000313" key="3">
    <source>
        <dbReference type="Proteomes" id="UP000248745"/>
    </source>
</evidence>
<dbReference type="GO" id="GO:0016791">
    <property type="term" value="F:phosphatase activity"/>
    <property type="evidence" value="ECO:0007669"/>
    <property type="project" value="TreeGrafter"/>
</dbReference>
<proteinExistence type="predicted"/>
<dbReference type="Proteomes" id="UP000248745">
    <property type="component" value="Unassembled WGS sequence"/>
</dbReference>
<dbReference type="PANTHER" id="PTHR42850">
    <property type="entry name" value="METALLOPHOSPHOESTERASE"/>
    <property type="match status" value="1"/>
</dbReference>
<dbReference type="InterPro" id="IPR029052">
    <property type="entry name" value="Metallo-depent_PP-like"/>
</dbReference>
<dbReference type="GO" id="GO:0110154">
    <property type="term" value="P:RNA decapping"/>
    <property type="evidence" value="ECO:0007669"/>
    <property type="project" value="TreeGrafter"/>
</dbReference>
<dbReference type="GO" id="GO:0005737">
    <property type="term" value="C:cytoplasm"/>
    <property type="evidence" value="ECO:0007669"/>
    <property type="project" value="TreeGrafter"/>
</dbReference>
<dbReference type="AlphaFoldDB" id="A0A2W2BDH1"/>
<accession>A0A2W2BDH1</accession>